<keyword evidence="2" id="KW-1133">Transmembrane helix</keyword>
<dbReference type="Proteomes" id="UP001369082">
    <property type="component" value="Unassembled WGS sequence"/>
</dbReference>
<keyword evidence="2" id="KW-0812">Transmembrane</keyword>
<gene>
    <name evidence="3" type="ORF">V6256_09945</name>
</gene>
<evidence type="ECO:0000313" key="3">
    <source>
        <dbReference type="EMBL" id="MEL0629930.1"/>
    </source>
</evidence>
<keyword evidence="2" id="KW-0472">Membrane</keyword>
<feature type="region of interest" description="Disordered" evidence="1">
    <location>
        <begin position="83"/>
        <end position="110"/>
    </location>
</feature>
<keyword evidence="4" id="KW-1185">Reference proteome</keyword>
<feature type="transmembrane region" description="Helical" evidence="2">
    <location>
        <begin position="12"/>
        <end position="34"/>
    </location>
</feature>
<name>A0ABU9GRI5_9GAMM</name>
<dbReference type="RefSeq" id="WP_341598063.1">
    <property type="nucleotide sequence ID" value="NZ_JBAKAZ010000034.1"/>
</dbReference>
<sequence>MSYNDSDNEKSYSWVNILLIFLCLAMLGYGVMYFKSPETHHKFMQYLGLEENVTAIQNKAIVAEANVVSNELADLAMQEDAASAENETSLAEDASTKTERDPDLPPLNTSDDYVVNEIKELGDEDGIDQKIIPSFFIYNSVVFISNFSNGQLLTNFSPLAPPATPFAVEKEDGNLYMSSLTYQRYDDYSNFIASLNTEKTVATYNKLKPLINESYQEIAHPGAEFDDALNKAIDLALAVPLIDEKIKLNSPSVMYKYQNKTWQNLNDAQKFLLRFGPTNLAKIQNKLRDIRTQLNTVKTNVETEQSVEADQSVETKQAVEE</sequence>
<evidence type="ECO:0000256" key="1">
    <source>
        <dbReference type="SAM" id="MobiDB-lite"/>
    </source>
</evidence>
<dbReference type="Pfam" id="PF11219">
    <property type="entry name" value="DUF3014"/>
    <property type="match status" value="1"/>
</dbReference>
<feature type="compositionally biased region" description="Basic and acidic residues" evidence="1">
    <location>
        <begin position="94"/>
        <end position="103"/>
    </location>
</feature>
<protein>
    <submittedName>
        <fullName evidence="3">DUF3014 domain-containing protein</fullName>
    </submittedName>
</protein>
<evidence type="ECO:0000313" key="4">
    <source>
        <dbReference type="Proteomes" id="UP001369082"/>
    </source>
</evidence>
<reference evidence="3 4" key="1">
    <citation type="submission" date="2024-02" db="EMBL/GenBank/DDBJ databases">
        <title>Bacteria isolated from the canopy kelp, Nereocystis luetkeana.</title>
        <authorList>
            <person name="Pfister C.A."/>
            <person name="Younker I.T."/>
            <person name="Light S.H."/>
        </authorList>
    </citation>
    <scope>NUCLEOTIDE SEQUENCE [LARGE SCALE GENOMIC DNA]</scope>
    <source>
        <strain evidence="3 4">TI.1.05</strain>
    </source>
</reference>
<comment type="caution">
    <text evidence="3">The sequence shown here is derived from an EMBL/GenBank/DDBJ whole genome shotgun (WGS) entry which is preliminary data.</text>
</comment>
<dbReference type="InterPro" id="IPR021382">
    <property type="entry name" value="DUF3014"/>
</dbReference>
<dbReference type="EMBL" id="JBAKAZ010000034">
    <property type="protein sequence ID" value="MEL0629930.1"/>
    <property type="molecule type" value="Genomic_DNA"/>
</dbReference>
<proteinExistence type="predicted"/>
<evidence type="ECO:0000256" key="2">
    <source>
        <dbReference type="SAM" id="Phobius"/>
    </source>
</evidence>
<accession>A0ABU9GRI5</accession>
<organism evidence="3 4">
    <name type="scientific">Psychromonas aquatilis</name>
    <dbReference type="NCBI Taxonomy" id="2005072"/>
    <lineage>
        <taxon>Bacteria</taxon>
        <taxon>Pseudomonadati</taxon>
        <taxon>Pseudomonadota</taxon>
        <taxon>Gammaproteobacteria</taxon>
        <taxon>Alteromonadales</taxon>
        <taxon>Psychromonadaceae</taxon>
        <taxon>Psychromonas</taxon>
    </lineage>
</organism>